<keyword evidence="4 8" id="KW-0812">Transmembrane</keyword>
<evidence type="ECO:0000256" key="5">
    <source>
        <dbReference type="ARBA" id="ARBA00022729"/>
    </source>
</evidence>
<dbReference type="GO" id="GO:0009279">
    <property type="term" value="C:cell outer membrane"/>
    <property type="evidence" value="ECO:0007669"/>
    <property type="project" value="UniProtKB-SubCell"/>
</dbReference>
<dbReference type="RefSeq" id="WP_106531142.1">
    <property type="nucleotide sequence ID" value="NZ_PYAW01000009.1"/>
</dbReference>
<dbReference type="InterPro" id="IPR023997">
    <property type="entry name" value="TonB-dep_OMP_SusC/RagA_CS"/>
</dbReference>
<keyword evidence="12" id="KW-1185">Reference proteome</keyword>
<dbReference type="InterPro" id="IPR023996">
    <property type="entry name" value="TonB-dep_OMP_SusC/RagA"/>
</dbReference>
<dbReference type="PROSITE" id="PS52016">
    <property type="entry name" value="TONB_DEPENDENT_REC_3"/>
    <property type="match status" value="1"/>
</dbReference>
<organism evidence="11 12">
    <name type="scientific">Chitinophaga niastensis</name>
    <dbReference type="NCBI Taxonomy" id="536980"/>
    <lineage>
        <taxon>Bacteria</taxon>
        <taxon>Pseudomonadati</taxon>
        <taxon>Bacteroidota</taxon>
        <taxon>Chitinophagia</taxon>
        <taxon>Chitinophagales</taxon>
        <taxon>Chitinophagaceae</taxon>
        <taxon>Chitinophaga</taxon>
    </lineage>
</organism>
<evidence type="ECO:0000256" key="6">
    <source>
        <dbReference type="ARBA" id="ARBA00023136"/>
    </source>
</evidence>
<dbReference type="InterPro" id="IPR036942">
    <property type="entry name" value="Beta-barrel_TonB_sf"/>
</dbReference>
<evidence type="ECO:0000256" key="1">
    <source>
        <dbReference type="ARBA" id="ARBA00004571"/>
    </source>
</evidence>
<dbReference type="SUPFAM" id="SSF56935">
    <property type="entry name" value="Porins"/>
    <property type="match status" value="1"/>
</dbReference>
<evidence type="ECO:0000313" key="11">
    <source>
        <dbReference type="EMBL" id="PSL43046.1"/>
    </source>
</evidence>
<keyword evidence="5 9" id="KW-0732">Signal</keyword>
<feature type="chain" id="PRO_5015200791" evidence="9">
    <location>
        <begin position="21"/>
        <end position="1077"/>
    </location>
</feature>
<dbReference type="SUPFAM" id="SSF49464">
    <property type="entry name" value="Carboxypeptidase regulatory domain-like"/>
    <property type="match status" value="1"/>
</dbReference>
<keyword evidence="2 8" id="KW-0813">Transport</keyword>
<dbReference type="Pfam" id="PF07715">
    <property type="entry name" value="Plug"/>
    <property type="match status" value="1"/>
</dbReference>
<dbReference type="OrthoDB" id="9768177at2"/>
<evidence type="ECO:0000256" key="8">
    <source>
        <dbReference type="PROSITE-ProRule" id="PRU01360"/>
    </source>
</evidence>
<keyword evidence="6 8" id="KW-0472">Membrane</keyword>
<dbReference type="EMBL" id="PYAW01000009">
    <property type="protein sequence ID" value="PSL43046.1"/>
    <property type="molecule type" value="Genomic_DNA"/>
</dbReference>
<dbReference type="AlphaFoldDB" id="A0A2P8H9Z0"/>
<protein>
    <submittedName>
        <fullName evidence="11">TonB-linked SusC/RagA family outer membrane protein</fullName>
    </submittedName>
</protein>
<evidence type="ECO:0000313" key="12">
    <source>
        <dbReference type="Proteomes" id="UP000240971"/>
    </source>
</evidence>
<dbReference type="InterPro" id="IPR037066">
    <property type="entry name" value="Plug_dom_sf"/>
</dbReference>
<evidence type="ECO:0000256" key="4">
    <source>
        <dbReference type="ARBA" id="ARBA00022692"/>
    </source>
</evidence>
<comment type="caution">
    <text evidence="11">The sequence shown here is derived from an EMBL/GenBank/DDBJ whole genome shotgun (WGS) entry which is preliminary data.</text>
</comment>
<evidence type="ECO:0000256" key="7">
    <source>
        <dbReference type="ARBA" id="ARBA00023237"/>
    </source>
</evidence>
<dbReference type="InterPro" id="IPR039426">
    <property type="entry name" value="TonB-dep_rcpt-like"/>
</dbReference>
<dbReference type="NCBIfam" id="TIGR04057">
    <property type="entry name" value="SusC_RagA_signa"/>
    <property type="match status" value="1"/>
</dbReference>
<evidence type="ECO:0000256" key="9">
    <source>
        <dbReference type="SAM" id="SignalP"/>
    </source>
</evidence>
<dbReference type="InterPro" id="IPR012910">
    <property type="entry name" value="Plug_dom"/>
</dbReference>
<evidence type="ECO:0000259" key="10">
    <source>
        <dbReference type="Pfam" id="PF07715"/>
    </source>
</evidence>
<dbReference type="PANTHER" id="PTHR30069">
    <property type="entry name" value="TONB-DEPENDENT OUTER MEMBRANE RECEPTOR"/>
    <property type="match status" value="1"/>
</dbReference>
<dbReference type="PANTHER" id="PTHR30069:SF29">
    <property type="entry name" value="HEMOGLOBIN AND HEMOGLOBIN-HAPTOGLOBIN-BINDING PROTEIN 1-RELATED"/>
    <property type="match status" value="1"/>
</dbReference>
<evidence type="ECO:0000256" key="3">
    <source>
        <dbReference type="ARBA" id="ARBA00022452"/>
    </source>
</evidence>
<dbReference type="Gene3D" id="2.170.130.10">
    <property type="entry name" value="TonB-dependent receptor, plug domain"/>
    <property type="match status" value="1"/>
</dbReference>
<dbReference type="Gene3D" id="2.40.170.20">
    <property type="entry name" value="TonB-dependent receptor, beta-barrel domain"/>
    <property type="match status" value="1"/>
</dbReference>
<dbReference type="GO" id="GO:0015344">
    <property type="term" value="F:siderophore uptake transmembrane transporter activity"/>
    <property type="evidence" value="ECO:0007669"/>
    <property type="project" value="TreeGrafter"/>
</dbReference>
<keyword evidence="3 8" id="KW-1134">Transmembrane beta strand</keyword>
<dbReference type="NCBIfam" id="TIGR04056">
    <property type="entry name" value="OMP_RagA_SusC"/>
    <property type="match status" value="1"/>
</dbReference>
<dbReference type="Proteomes" id="UP000240971">
    <property type="component" value="Unassembled WGS sequence"/>
</dbReference>
<evidence type="ECO:0000256" key="2">
    <source>
        <dbReference type="ARBA" id="ARBA00022448"/>
    </source>
</evidence>
<gene>
    <name evidence="11" type="ORF">CLV51_10940</name>
</gene>
<reference evidence="11 12" key="1">
    <citation type="submission" date="2018-03" db="EMBL/GenBank/DDBJ databases">
        <title>Genomic Encyclopedia of Archaeal and Bacterial Type Strains, Phase II (KMG-II): from individual species to whole genera.</title>
        <authorList>
            <person name="Goeker M."/>
        </authorList>
    </citation>
    <scope>NUCLEOTIDE SEQUENCE [LARGE SCALE GENOMIC DNA]</scope>
    <source>
        <strain evidence="11 12">DSM 24859</strain>
    </source>
</reference>
<name>A0A2P8H9Z0_CHINA</name>
<dbReference type="Pfam" id="PF13715">
    <property type="entry name" value="CarbopepD_reg_2"/>
    <property type="match status" value="1"/>
</dbReference>
<dbReference type="GO" id="GO:0044718">
    <property type="term" value="P:siderophore transmembrane transport"/>
    <property type="evidence" value="ECO:0007669"/>
    <property type="project" value="TreeGrafter"/>
</dbReference>
<comment type="subcellular location">
    <subcellularLocation>
        <location evidence="1 8">Cell outer membrane</location>
        <topology evidence="1 8">Multi-pass membrane protein</topology>
    </subcellularLocation>
</comment>
<keyword evidence="7 8" id="KW-0998">Cell outer membrane</keyword>
<feature type="signal peptide" evidence="9">
    <location>
        <begin position="1"/>
        <end position="20"/>
    </location>
</feature>
<dbReference type="Gene3D" id="2.60.40.1120">
    <property type="entry name" value="Carboxypeptidase-like, regulatory domain"/>
    <property type="match status" value="1"/>
</dbReference>
<proteinExistence type="inferred from homology"/>
<comment type="similarity">
    <text evidence="8">Belongs to the TonB-dependent receptor family.</text>
</comment>
<accession>A0A2P8H9Z0</accession>
<feature type="domain" description="TonB-dependent receptor plug" evidence="10">
    <location>
        <begin position="115"/>
        <end position="240"/>
    </location>
</feature>
<dbReference type="InterPro" id="IPR008969">
    <property type="entry name" value="CarboxyPept-like_regulatory"/>
</dbReference>
<sequence length="1077" mass="117334">MKKIVQLFTMLMVSTSLAYAQQHQVSGKVTGEDGSPVPFATIKIKNNTTGALADNDGRFSITVPGNDAVLQVHSIGYQPREITAGNVLSITITLISDSKNLGELVVTAMNVKRKKNELAYSSQVVSGDELNRARTSNIVNSLSGKVAGLQVSQNNTMGGSSNIVLRGSKSISFNNQALFVIDGVPVDNSNKNSGTQMLGRGGYDYGNAAADINQDDVESVNVLKGAAATALYGSRAANGVIMITTKKGRKGLGITVNTGVTFGAIDKSTLPVYQKQFGEGYYDPQGGTYGSPDGYFFYEDVNGDGVKDLISPFTEDASFGAPYNPNLMVYDWRSFYKGSPTYGKPQPFVAPKHDPNSFYENPLTTNNSILIDGGGDNGYFKLGYTKTSEKGILPNSKLGKDMVNFGASYKISDRLTASGSINYTFTNGKGRYGTGYDPNNIMRSFRQFYALNVDMMDLKAAYFSTGKNATWNMKSITDPSPLYENNPYWTRYKNFETDERYRYFGNAALNYKLASWLDVLGRVSLDSYSEMQDERIAVGSKGVSSFNRFNRMFSEYNYDLLLNVNKNITKDLNFKGLLGSNIRRTKVSSIFAATNGGLSAPDLYTLDNSKNPILAPTEFLSEAQVDGIFAGANLGYKEMLFLDATVRRDRSSTLPEHNNTYYYPSISGGFVFSQLLKNISWLSLGKIRLNYAEVGSDAPPLNVLTTYDKPTPFGNALLFSVAGRLNNPDLQPERTKSAEGGLELSFFRNRLGFDITWYKTNTVNQILATPVSTASGYTSKVVNAGNVENKGIEITVNATPVKTPDFSWTVNLNWARNRNKVLSLPAGIDNVLLGGGTFQSGISLNASLNQPYGVIRGTDFVIDPATGQRIVGDNGYYKIGGNGVIGNPNPDWIGGVTNTFKYKNLSLSFLVDMRQGGQLFSLDMFYGTGAGLYPNTTGLNELGKSVRDTGPDGGVIYQGVTIDANGKSQPNTKRVPYTGQRGLGSNSSPHSEFIYDASYVKLREVAINYTLPQALISKTGLFKGIDIAVIARNLWIIHKNLPYADPEDNLGAGNLQGFMGGSYPTARTFGFNLKFRF</sequence>